<dbReference type="EMBL" id="CAKOFQ010007339">
    <property type="protein sequence ID" value="CAH1998712.1"/>
    <property type="molecule type" value="Genomic_DNA"/>
</dbReference>
<name>A0A9P0LUJ4_ACAOB</name>
<dbReference type="Proteomes" id="UP001152888">
    <property type="component" value="Unassembled WGS sequence"/>
</dbReference>
<accession>A0A9P0LUJ4</accession>
<protein>
    <submittedName>
        <fullName evidence="1">Uncharacterized protein</fullName>
    </submittedName>
</protein>
<reference evidence="1" key="1">
    <citation type="submission" date="2022-03" db="EMBL/GenBank/DDBJ databases">
        <authorList>
            <person name="Sayadi A."/>
        </authorList>
    </citation>
    <scope>NUCLEOTIDE SEQUENCE</scope>
</reference>
<organism evidence="1 2">
    <name type="scientific">Acanthoscelides obtectus</name>
    <name type="common">Bean weevil</name>
    <name type="synonym">Bruchus obtectus</name>
    <dbReference type="NCBI Taxonomy" id="200917"/>
    <lineage>
        <taxon>Eukaryota</taxon>
        <taxon>Metazoa</taxon>
        <taxon>Ecdysozoa</taxon>
        <taxon>Arthropoda</taxon>
        <taxon>Hexapoda</taxon>
        <taxon>Insecta</taxon>
        <taxon>Pterygota</taxon>
        <taxon>Neoptera</taxon>
        <taxon>Endopterygota</taxon>
        <taxon>Coleoptera</taxon>
        <taxon>Polyphaga</taxon>
        <taxon>Cucujiformia</taxon>
        <taxon>Chrysomeloidea</taxon>
        <taxon>Chrysomelidae</taxon>
        <taxon>Bruchinae</taxon>
        <taxon>Bruchini</taxon>
        <taxon>Acanthoscelides</taxon>
    </lineage>
</organism>
<dbReference type="OrthoDB" id="10063284at2759"/>
<comment type="caution">
    <text evidence="1">The sequence shown here is derived from an EMBL/GenBank/DDBJ whole genome shotgun (WGS) entry which is preliminary data.</text>
</comment>
<gene>
    <name evidence="1" type="ORF">ACAOBT_LOCUS24541</name>
</gene>
<dbReference type="AlphaFoldDB" id="A0A9P0LUJ4"/>
<keyword evidence="2" id="KW-1185">Reference proteome</keyword>
<proteinExistence type="predicted"/>
<sequence>MLKGPWWRVHTHTPTLRATRWFSRIDAVKPLGYHLEEIFDALLEISDNNSSEWDYATSHKAHSLALSIQNYRFTCSIIICTIALDSI</sequence>
<evidence type="ECO:0000313" key="1">
    <source>
        <dbReference type="EMBL" id="CAH1998712.1"/>
    </source>
</evidence>
<evidence type="ECO:0000313" key="2">
    <source>
        <dbReference type="Proteomes" id="UP001152888"/>
    </source>
</evidence>